<protein>
    <recommendedName>
        <fullName evidence="4">Ig-like domain-containing protein</fullName>
    </recommendedName>
</protein>
<feature type="chain" id="PRO_5035716154" description="Ig-like domain-containing protein" evidence="3">
    <location>
        <begin position="22"/>
        <end position="256"/>
    </location>
</feature>
<dbReference type="SMART" id="SM00409">
    <property type="entry name" value="IG"/>
    <property type="match status" value="2"/>
</dbReference>
<reference evidence="5" key="1">
    <citation type="submission" date="2020-08" db="EMBL/GenBank/DDBJ databases">
        <title>Chromosome-level assembly of Southern catfish (Silurus meridionalis) provides insights into visual adaptation to the nocturnal and benthic lifestyles.</title>
        <authorList>
            <person name="Zhang Y."/>
            <person name="Wang D."/>
            <person name="Peng Z."/>
        </authorList>
    </citation>
    <scope>NUCLEOTIDE SEQUENCE</scope>
    <source>
        <strain evidence="5">SWU-2019-XX</strain>
        <tissue evidence="5">Muscle</tissue>
    </source>
</reference>
<dbReference type="AlphaFoldDB" id="A0A8T0BZ07"/>
<evidence type="ECO:0000256" key="2">
    <source>
        <dbReference type="ARBA" id="ARBA00023319"/>
    </source>
</evidence>
<evidence type="ECO:0000259" key="4">
    <source>
        <dbReference type="PROSITE" id="PS50835"/>
    </source>
</evidence>
<dbReference type="Pfam" id="PF07654">
    <property type="entry name" value="C1-set"/>
    <property type="match status" value="1"/>
</dbReference>
<dbReference type="Gene3D" id="2.60.40.10">
    <property type="entry name" value="Immunoglobulins"/>
    <property type="match status" value="2"/>
</dbReference>
<evidence type="ECO:0000256" key="1">
    <source>
        <dbReference type="ARBA" id="ARBA00023157"/>
    </source>
</evidence>
<dbReference type="SUPFAM" id="SSF48726">
    <property type="entry name" value="Immunoglobulin"/>
    <property type="match status" value="2"/>
</dbReference>
<dbReference type="InterPro" id="IPR007110">
    <property type="entry name" value="Ig-like_dom"/>
</dbReference>
<gene>
    <name evidence="5" type="ORF">HF521_009712</name>
</gene>
<dbReference type="PANTHER" id="PTHR23411">
    <property type="entry name" value="TAPASIN"/>
    <property type="match status" value="1"/>
</dbReference>
<proteinExistence type="predicted"/>
<keyword evidence="2" id="KW-0393">Immunoglobulin domain</keyword>
<evidence type="ECO:0000256" key="3">
    <source>
        <dbReference type="SAM" id="SignalP"/>
    </source>
</evidence>
<dbReference type="PROSITE" id="PS50835">
    <property type="entry name" value="IG_LIKE"/>
    <property type="match status" value="2"/>
</dbReference>
<dbReference type="InterPro" id="IPR013106">
    <property type="entry name" value="Ig_V-set"/>
</dbReference>
<dbReference type="SMART" id="SM00406">
    <property type="entry name" value="IGv"/>
    <property type="match status" value="1"/>
</dbReference>
<dbReference type="InterPro" id="IPR003599">
    <property type="entry name" value="Ig_sub"/>
</dbReference>
<accession>A0A8T0BZ07</accession>
<dbReference type="EMBL" id="JABFDY010000002">
    <property type="protein sequence ID" value="KAF7710840.1"/>
    <property type="molecule type" value="Genomic_DNA"/>
</dbReference>
<organism evidence="5 6">
    <name type="scientific">Silurus meridionalis</name>
    <name type="common">Southern catfish</name>
    <name type="synonym">Silurus soldatovi meridionalis</name>
    <dbReference type="NCBI Taxonomy" id="175797"/>
    <lineage>
        <taxon>Eukaryota</taxon>
        <taxon>Metazoa</taxon>
        <taxon>Chordata</taxon>
        <taxon>Craniata</taxon>
        <taxon>Vertebrata</taxon>
        <taxon>Euteleostomi</taxon>
        <taxon>Actinopterygii</taxon>
        <taxon>Neopterygii</taxon>
        <taxon>Teleostei</taxon>
        <taxon>Ostariophysi</taxon>
        <taxon>Siluriformes</taxon>
        <taxon>Siluridae</taxon>
        <taxon>Silurus</taxon>
    </lineage>
</organism>
<feature type="domain" description="Ig-like" evidence="4">
    <location>
        <begin position="154"/>
        <end position="251"/>
    </location>
</feature>
<dbReference type="Proteomes" id="UP000606274">
    <property type="component" value="Unassembled WGS sequence"/>
</dbReference>
<dbReference type="Pfam" id="PF07686">
    <property type="entry name" value="V-set"/>
    <property type="match status" value="1"/>
</dbReference>
<comment type="caution">
    <text evidence="5">The sequence shown here is derived from an EMBL/GenBank/DDBJ whole genome shotgun (WGS) entry which is preliminary data.</text>
</comment>
<dbReference type="CDD" id="cd00098">
    <property type="entry name" value="IgC1"/>
    <property type="match status" value="1"/>
</dbReference>
<evidence type="ECO:0000313" key="5">
    <source>
        <dbReference type="EMBL" id="KAF7710840.1"/>
    </source>
</evidence>
<keyword evidence="1" id="KW-1015">Disulfide bond</keyword>
<name>A0A8T0BZ07_SILME</name>
<keyword evidence="3" id="KW-0732">Signal</keyword>
<dbReference type="FunFam" id="2.60.40.10:FF:000283">
    <property type="entry name" value="Immunoglobulin kappa constant"/>
    <property type="match status" value="1"/>
</dbReference>
<feature type="domain" description="Ig-like" evidence="4">
    <location>
        <begin position="20"/>
        <end position="107"/>
    </location>
</feature>
<feature type="signal peptide" evidence="3">
    <location>
        <begin position="1"/>
        <end position="21"/>
    </location>
</feature>
<dbReference type="InterPro" id="IPR036179">
    <property type="entry name" value="Ig-like_dom_sf"/>
</dbReference>
<dbReference type="InterPro" id="IPR013783">
    <property type="entry name" value="Ig-like_fold"/>
</dbReference>
<sequence length="256" mass="27767">MMFLSTAALAGLLLSLSGFEAIVHLTQEKIMNVNVGQDVKILCRRDDSGSWSISWYQQKAGETPKFVLADATRASGLSSRFTYTDNGLDEYLNIARVEAEDEAVYYCGCIICDNHHSAAKQCAVPRFLYEAVTQWHGSIGGGTELKIARGSSPPSLLLLAPSGSLLSESDVSVMCVAQGFYPEGVTMSWSEDSSSVTGDKVQTGPYQRQADGTFSQTSVLKLSKQRWSSGRTYTCRLSHSALSTPLSQSTSLDQCM</sequence>
<dbReference type="InterPro" id="IPR003597">
    <property type="entry name" value="Ig_C1-set"/>
</dbReference>
<dbReference type="InterPro" id="IPR050380">
    <property type="entry name" value="Immune_Resp_Modulators"/>
</dbReference>
<dbReference type="SMART" id="SM00407">
    <property type="entry name" value="IGc1"/>
    <property type="match status" value="1"/>
</dbReference>
<keyword evidence="6" id="KW-1185">Reference proteome</keyword>
<evidence type="ECO:0000313" key="6">
    <source>
        <dbReference type="Proteomes" id="UP000606274"/>
    </source>
</evidence>